<sequence length="746" mass="82687">MNFLHHDHDSTSFVTGDSPQPPLRKKYYYDPVRDIDDHASENIESMDFGSSSISHLVQSPKPAPSLPFQDVPVNTNGGSILDLVSPSPVDAVTHVTLSEAFHLSTSQCTPGFSEPSTSHLETQSDASLLFADPTETALTLSNLAGPIPSISNDRSIAEIESSVGPDSAALQSHEEFSSHSTLTPTPDSPISTRVSPPPSVSKYYPPTTPVGPHYCSELVFEPTDFTAEVLGSQVGEHAEIQVWPNGWKTVLPELRNESHSGNILEADVKAVKWMANPANVAPPEHSIVRYLDAKSYSSPASLIKDIRSLMAKSFVVVLPNSVAPVGPRRLDTLEDITYVLGTGSSQAQAITYHDMELRARDPGQPYGNGTLPTFLDDMKRPSKVHMLLDFPVAIETIPHPFHLLNDGKISAEQMNSDMSYRVRSKPSYLSNHLASKWGLLHMAGTFTYPHIDTAGYAVGGQVAGDRNDPQPKIWAVLSLKDLSMAKLPMEKLAEKFQDVTCMIASSAKEYDQWLKGFKKAKNNTKKIPLFPTQGPDTWSEVWNVEIIYLRPGDIFFQPPSILHLVYTPAPCVAFGSHSYGYDTMHLTETARRIQHLSQGTVTNQEHIGTYETLEQMLLALHGHTERVFYRRAIAALCLMILFPARYFNGEDQEALDDASRIYKDVAREVAIFVAGHYLGISRGEKKKFTEDMLVDYLYDGNTDYTDPGASFTLGTLLTEESQKIFARREKRDQKKKEPRARNKGKK</sequence>
<keyword evidence="3" id="KW-1185">Reference proteome</keyword>
<accession>A0A9P5P933</accession>
<feature type="compositionally biased region" description="Polar residues" evidence="1">
    <location>
        <begin position="178"/>
        <end position="193"/>
    </location>
</feature>
<dbReference type="SUPFAM" id="SSF51197">
    <property type="entry name" value="Clavaminate synthase-like"/>
    <property type="match status" value="1"/>
</dbReference>
<feature type="compositionally biased region" description="Basic residues" evidence="1">
    <location>
        <begin position="736"/>
        <end position="746"/>
    </location>
</feature>
<dbReference type="Proteomes" id="UP000772434">
    <property type="component" value="Unassembled WGS sequence"/>
</dbReference>
<dbReference type="EMBL" id="JADNRY010000372">
    <property type="protein sequence ID" value="KAF9058497.1"/>
    <property type="molecule type" value="Genomic_DNA"/>
</dbReference>
<gene>
    <name evidence="2" type="ORF">BDP27DRAFT_1432640</name>
</gene>
<dbReference type="OrthoDB" id="2635829at2759"/>
<name>A0A9P5P933_9AGAR</name>
<feature type="region of interest" description="Disordered" evidence="1">
    <location>
        <begin position="51"/>
        <end position="70"/>
    </location>
</feature>
<feature type="region of interest" description="Disordered" evidence="1">
    <location>
        <begin position="160"/>
        <end position="203"/>
    </location>
</feature>
<reference evidence="2" key="1">
    <citation type="submission" date="2020-11" db="EMBL/GenBank/DDBJ databases">
        <authorList>
            <consortium name="DOE Joint Genome Institute"/>
            <person name="Ahrendt S."/>
            <person name="Riley R."/>
            <person name="Andreopoulos W."/>
            <person name="Labutti K."/>
            <person name="Pangilinan J."/>
            <person name="Ruiz-Duenas F.J."/>
            <person name="Barrasa J.M."/>
            <person name="Sanchez-Garcia M."/>
            <person name="Camarero S."/>
            <person name="Miyauchi S."/>
            <person name="Serrano A."/>
            <person name="Linde D."/>
            <person name="Babiker R."/>
            <person name="Drula E."/>
            <person name="Ayuso-Fernandez I."/>
            <person name="Pacheco R."/>
            <person name="Padilla G."/>
            <person name="Ferreira P."/>
            <person name="Barriuso J."/>
            <person name="Kellner H."/>
            <person name="Castanera R."/>
            <person name="Alfaro M."/>
            <person name="Ramirez L."/>
            <person name="Pisabarro A.G."/>
            <person name="Kuo A."/>
            <person name="Tritt A."/>
            <person name="Lipzen A."/>
            <person name="He G."/>
            <person name="Yan M."/>
            <person name="Ng V."/>
            <person name="Cullen D."/>
            <person name="Martin F."/>
            <person name="Rosso M.-N."/>
            <person name="Henrissat B."/>
            <person name="Hibbett D."/>
            <person name="Martinez A.T."/>
            <person name="Grigoriev I.V."/>
        </authorList>
    </citation>
    <scope>NUCLEOTIDE SEQUENCE</scope>
    <source>
        <strain evidence="2">AH 40177</strain>
    </source>
</reference>
<feature type="region of interest" description="Disordered" evidence="1">
    <location>
        <begin position="727"/>
        <end position="746"/>
    </location>
</feature>
<evidence type="ECO:0000313" key="3">
    <source>
        <dbReference type="Proteomes" id="UP000772434"/>
    </source>
</evidence>
<proteinExistence type="predicted"/>
<evidence type="ECO:0008006" key="4">
    <source>
        <dbReference type="Google" id="ProtNLM"/>
    </source>
</evidence>
<evidence type="ECO:0000313" key="2">
    <source>
        <dbReference type="EMBL" id="KAF9058497.1"/>
    </source>
</evidence>
<protein>
    <recommendedName>
        <fullName evidence="4">JmjC domain-containing protein</fullName>
    </recommendedName>
</protein>
<feature type="region of interest" description="Disordered" evidence="1">
    <location>
        <begin position="1"/>
        <end position="25"/>
    </location>
</feature>
<comment type="caution">
    <text evidence="2">The sequence shown here is derived from an EMBL/GenBank/DDBJ whole genome shotgun (WGS) entry which is preliminary data.</text>
</comment>
<organism evidence="2 3">
    <name type="scientific">Rhodocollybia butyracea</name>
    <dbReference type="NCBI Taxonomy" id="206335"/>
    <lineage>
        <taxon>Eukaryota</taxon>
        <taxon>Fungi</taxon>
        <taxon>Dikarya</taxon>
        <taxon>Basidiomycota</taxon>
        <taxon>Agaricomycotina</taxon>
        <taxon>Agaricomycetes</taxon>
        <taxon>Agaricomycetidae</taxon>
        <taxon>Agaricales</taxon>
        <taxon>Marasmiineae</taxon>
        <taxon>Omphalotaceae</taxon>
        <taxon>Rhodocollybia</taxon>
    </lineage>
</organism>
<feature type="compositionally biased region" description="Basic and acidic residues" evidence="1">
    <location>
        <begin position="1"/>
        <end position="10"/>
    </location>
</feature>
<dbReference type="AlphaFoldDB" id="A0A9P5P933"/>
<evidence type="ECO:0000256" key="1">
    <source>
        <dbReference type="SAM" id="MobiDB-lite"/>
    </source>
</evidence>